<dbReference type="SMART" id="SM00528">
    <property type="entry name" value="HNS"/>
    <property type="match status" value="1"/>
</dbReference>
<dbReference type="EMBL" id="JBHSGI010000033">
    <property type="protein sequence ID" value="MFC4671157.1"/>
    <property type="molecule type" value="Genomic_DNA"/>
</dbReference>
<evidence type="ECO:0000256" key="1">
    <source>
        <dbReference type="ARBA" id="ARBA00004453"/>
    </source>
</evidence>
<gene>
    <name evidence="8" type="ORF">ACFO5X_21585</name>
</gene>
<protein>
    <submittedName>
        <fullName evidence="8">H-NS family nucleoid-associated regulatory protein</fullName>
    </submittedName>
</protein>
<accession>A0ABV9KLV5</accession>
<evidence type="ECO:0000313" key="9">
    <source>
        <dbReference type="Proteomes" id="UP001595973"/>
    </source>
</evidence>
<comment type="similarity">
    <text evidence="2">Belongs to the histone-like protein H-NS family.</text>
</comment>
<evidence type="ECO:0000256" key="5">
    <source>
        <dbReference type="SAM" id="Coils"/>
    </source>
</evidence>
<evidence type="ECO:0000259" key="7">
    <source>
        <dbReference type="SMART" id="SM00528"/>
    </source>
</evidence>
<sequence length="109" mass="12302">MRMDLQSMSRKELMKLRDDIDKELVAAEERERRDALKAAEEAAAKYGFSLGELGVAGNKRGNARDRRAKSSPKYRNPADPKQTWTGMGRKPQWIHDAIAKGTDLSTLEI</sequence>
<evidence type="ECO:0000313" key="8">
    <source>
        <dbReference type="EMBL" id="MFC4671157.1"/>
    </source>
</evidence>
<keyword evidence="3" id="KW-0963">Cytoplasm</keyword>
<dbReference type="InterPro" id="IPR027444">
    <property type="entry name" value="H-NS_C_dom"/>
</dbReference>
<proteinExistence type="inferred from homology"/>
<dbReference type="Pfam" id="PF00816">
    <property type="entry name" value="Histone_HNS"/>
    <property type="match status" value="1"/>
</dbReference>
<dbReference type="PANTHER" id="PTHR38097:SF2">
    <property type="entry name" value="DNA-BINDING PROTEIN STPA"/>
    <property type="match status" value="1"/>
</dbReference>
<name>A0ABV9KLV5_9RHOB</name>
<dbReference type="PANTHER" id="PTHR38097">
    <property type="match status" value="1"/>
</dbReference>
<keyword evidence="4" id="KW-0238">DNA-binding</keyword>
<feature type="region of interest" description="Disordered" evidence="6">
    <location>
        <begin position="56"/>
        <end position="89"/>
    </location>
</feature>
<evidence type="ECO:0000256" key="4">
    <source>
        <dbReference type="ARBA" id="ARBA00023125"/>
    </source>
</evidence>
<comment type="caution">
    <text evidence="8">The sequence shown here is derived from an EMBL/GenBank/DDBJ whole genome shotgun (WGS) entry which is preliminary data.</text>
</comment>
<comment type="subcellular location">
    <subcellularLocation>
        <location evidence="1">Cytoplasm</location>
        <location evidence="1">Nucleoid</location>
    </subcellularLocation>
</comment>
<evidence type="ECO:0000256" key="3">
    <source>
        <dbReference type="ARBA" id="ARBA00022490"/>
    </source>
</evidence>
<evidence type="ECO:0000256" key="2">
    <source>
        <dbReference type="ARBA" id="ARBA00010610"/>
    </source>
</evidence>
<organism evidence="8 9">
    <name type="scientific">Seohaeicola nanhaiensis</name>
    <dbReference type="NCBI Taxonomy" id="1387282"/>
    <lineage>
        <taxon>Bacteria</taxon>
        <taxon>Pseudomonadati</taxon>
        <taxon>Pseudomonadota</taxon>
        <taxon>Alphaproteobacteria</taxon>
        <taxon>Rhodobacterales</taxon>
        <taxon>Roseobacteraceae</taxon>
        <taxon>Seohaeicola</taxon>
    </lineage>
</organism>
<feature type="coiled-coil region" evidence="5">
    <location>
        <begin position="10"/>
        <end position="45"/>
    </location>
</feature>
<evidence type="ECO:0000256" key="6">
    <source>
        <dbReference type="SAM" id="MobiDB-lite"/>
    </source>
</evidence>
<dbReference type="Gene3D" id="4.10.430.10">
    <property type="entry name" value="Histone-like protein H-NS, C-terminal domain"/>
    <property type="match status" value="1"/>
</dbReference>
<dbReference type="SUPFAM" id="SSF81273">
    <property type="entry name" value="H-NS histone-like proteins"/>
    <property type="match status" value="1"/>
</dbReference>
<keyword evidence="5" id="KW-0175">Coiled coil</keyword>
<dbReference type="Proteomes" id="UP001595973">
    <property type="component" value="Unassembled WGS sequence"/>
</dbReference>
<feature type="domain" description="DNA-binding protein H-NS-like C-terminal" evidence="7">
    <location>
        <begin position="64"/>
        <end position="109"/>
    </location>
</feature>
<reference evidence="9" key="1">
    <citation type="journal article" date="2019" name="Int. J. Syst. Evol. Microbiol.">
        <title>The Global Catalogue of Microorganisms (GCM) 10K type strain sequencing project: providing services to taxonomists for standard genome sequencing and annotation.</title>
        <authorList>
            <consortium name="The Broad Institute Genomics Platform"/>
            <consortium name="The Broad Institute Genome Sequencing Center for Infectious Disease"/>
            <person name="Wu L."/>
            <person name="Ma J."/>
        </authorList>
    </citation>
    <scope>NUCLEOTIDE SEQUENCE [LARGE SCALE GENOMIC DNA]</scope>
    <source>
        <strain evidence="9">CGMCC 4.7283</strain>
    </source>
</reference>
<dbReference type="RefSeq" id="WP_380722346.1">
    <property type="nucleotide sequence ID" value="NZ_JBHSGI010000033.1"/>
</dbReference>
<keyword evidence="9" id="KW-1185">Reference proteome</keyword>
<dbReference type="InterPro" id="IPR037150">
    <property type="entry name" value="H-NS_C_dom_sf"/>
</dbReference>